<dbReference type="PANTHER" id="PTHR43102:SF2">
    <property type="entry name" value="GAF DOMAIN-CONTAINING PROTEIN"/>
    <property type="match status" value="1"/>
</dbReference>
<comment type="caution">
    <text evidence="2">The sequence shown here is derived from an EMBL/GenBank/DDBJ whole genome shotgun (WGS) entry which is preliminary data.</text>
</comment>
<dbReference type="Proteomes" id="UP000032439">
    <property type="component" value="Unassembled WGS sequence"/>
</dbReference>
<dbReference type="SUPFAM" id="SSF55781">
    <property type="entry name" value="GAF domain-like"/>
    <property type="match status" value="1"/>
</dbReference>
<dbReference type="AlphaFoldDB" id="A0A0D7DYW1"/>
<dbReference type="PANTHER" id="PTHR43102">
    <property type="entry name" value="SLR1143 PROTEIN"/>
    <property type="match status" value="1"/>
</dbReference>
<dbReference type="Pfam" id="PF13185">
    <property type="entry name" value="GAF_2"/>
    <property type="match status" value="1"/>
</dbReference>
<dbReference type="RefSeq" id="WP_044316063.1">
    <property type="nucleotide sequence ID" value="NZ_JXXD01000227.1"/>
</dbReference>
<dbReference type="Gene3D" id="3.30.450.40">
    <property type="match status" value="1"/>
</dbReference>
<reference evidence="2 3" key="1">
    <citation type="submission" date="2014-11" db="EMBL/GenBank/DDBJ databases">
        <title>Genomics and ecophysiology of heterotrophic nitrogen fixing bacteria isolated from estuarine surface water.</title>
        <authorList>
            <person name="Bentzon-Tilia M."/>
            <person name="Severin I."/>
            <person name="Hansen L.H."/>
            <person name="Riemann L."/>
        </authorList>
    </citation>
    <scope>NUCLEOTIDE SEQUENCE [LARGE SCALE GENOMIC DNA]</scope>
    <source>
        <strain evidence="2 3">BAL361</strain>
    </source>
</reference>
<dbReference type="SMART" id="SM00065">
    <property type="entry name" value="GAF"/>
    <property type="match status" value="1"/>
</dbReference>
<accession>A0A0D7DYW1</accession>
<protein>
    <submittedName>
        <fullName evidence="2">Diguanylate phosphodiesterase</fullName>
    </submittedName>
</protein>
<gene>
    <name evidence="2" type="ORF">LO50_19445</name>
</gene>
<feature type="domain" description="GAF" evidence="1">
    <location>
        <begin position="32"/>
        <end position="178"/>
    </location>
</feature>
<sequence length="178" mass="19782">MSDDIQQDQVDQLGMADDPLSILRRLESANLSLSEMLVETLHAVRTHLGMDVAFISEFRGGSRIFRYLDGNFVPLQLEVGACDPLDDSYCQRVLDGRLPELIQDAATLPEALAMPVTKALPVGAHLSVPLRFSDGRLYGTFCCFSTTPDNSLNERDLNTLRLFADFAGRLLERHALNE</sequence>
<dbReference type="EMBL" id="JXXD01000227">
    <property type="protein sequence ID" value="KIZ33739.1"/>
    <property type="molecule type" value="Genomic_DNA"/>
</dbReference>
<name>A0A0D7DYW1_STUST</name>
<evidence type="ECO:0000259" key="1">
    <source>
        <dbReference type="SMART" id="SM00065"/>
    </source>
</evidence>
<organism evidence="2 3">
    <name type="scientific">Stutzerimonas stutzeri</name>
    <name type="common">Pseudomonas stutzeri</name>
    <dbReference type="NCBI Taxonomy" id="316"/>
    <lineage>
        <taxon>Bacteria</taxon>
        <taxon>Pseudomonadati</taxon>
        <taxon>Pseudomonadota</taxon>
        <taxon>Gammaproteobacteria</taxon>
        <taxon>Pseudomonadales</taxon>
        <taxon>Pseudomonadaceae</taxon>
        <taxon>Stutzerimonas</taxon>
    </lineage>
</organism>
<dbReference type="InterPro" id="IPR029016">
    <property type="entry name" value="GAF-like_dom_sf"/>
</dbReference>
<feature type="non-terminal residue" evidence="2">
    <location>
        <position position="178"/>
    </location>
</feature>
<evidence type="ECO:0000313" key="2">
    <source>
        <dbReference type="EMBL" id="KIZ33739.1"/>
    </source>
</evidence>
<evidence type="ECO:0000313" key="3">
    <source>
        <dbReference type="Proteomes" id="UP000032439"/>
    </source>
</evidence>
<proteinExistence type="predicted"/>
<dbReference type="InterPro" id="IPR003018">
    <property type="entry name" value="GAF"/>
</dbReference>